<dbReference type="AlphaFoldDB" id="A0A1T2X051"/>
<dbReference type="InterPro" id="IPR036908">
    <property type="entry name" value="RlpA-like_sf"/>
</dbReference>
<dbReference type="Pfam" id="PF07501">
    <property type="entry name" value="G5"/>
    <property type="match status" value="1"/>
</dbReference>
<gene>
    <name evidence="4" type="ORF">BVG16_30105</name>
</gene>
<dbReference type="InterPro" id="IPR007137">
    <property type="entry name" value="DUF348"/>
</dbReference>
<feature type="domain" description="G5" evidence="3">
    <location>
        <begin position="165"/>
        <end position="245"/>
    </location>
</feature>
<sequence>MGAFQNEESPSTRSSSMSFALRWMHDNLRLISLVALVSLAMTFMLMVVLNVYAKKEISLVVDGQHIQVETTNSLLQHLLDEQAIQVGAYDKLSMPLQSKLKDGDSVEIWRAIPVLVTADGQTKTMFTTEKTVDKVIAAANIKLSDQDKVTPALDATISNNMDIKITRVETKTESREVTVPFNLVKKPDATLLVGKQKLVQEGKSGVVVQKIQKVFEDGQLVSSQMVDKSYSVTTKHKIVAYGTKKPEAKVRTLSLSDGPGVKTFKGLGKNIKYSKKLSNVTLTAYSSEEEGIGTRTASGTTVSEGRTIAVDKNVIPIGWWVYIEGVGFRRAEDTGSAIKGNKIDVYIDSLRDANKFGRKRGHTVYVIGPVKPSAS</sequence>
<dbReference type="InterPro" id="IPR051933">
    <property type="entry name" value="Resuscitation_pf_RpfB"/>
</dbReference>
<dbReference type="PROSITE" id="PS51109">
    <property type="entry name" value="G5"/>
    <property type="match status" value="1"/>
</dbReference>
<dbReference type="Pfam" id="PF06725">
    <property type="entry name" value="3D"/>
    <property type="match status" value="1"/>
</dbReference>
<feature type="transmembrane region" description="Helical" evidence="2">
    <location>
        <begin position="30"/>
        <end position="52"/>
    </location>
</feature>
<dbReference type="Pfam" id="PF03990">
    <property type="entry name" value="DUF348"/>
    <property type="match status" value="2"/>
</dbReference>
<keyword evidence="2" id="KW-1133">Transmembrane helix</keyword>
<dbReference type="SUPFAM" id="SSF50685">
    <property type="entry name" value="Barwin-like endoglucanases"/>
    <property type="match status" value="1"/>
</dbReference>
<dbReference type="RefSeq" id="WP_078502899.1">
    <property type="nucleotide sequence ID" value="NZ_MSZX01000021.1"/>
</dbReference>
<comment type="caution">
    <text evidence="4">The sequence shown here is derived from an EMBL/GenBank/DDBJ whole genome shotgun (WGS) entry which is preliminary data.</text>
</comment>
<evidence type="ECO:0000256" key="2">
    <source>
        <dbReference type="SAM" id="Phobius"/>
    </source>
</evidence>
<reference evidence="4 5" key="1">
    <citation type="submission" date="2017-01" db="EMBL/GenBank/DDBJ databases">
        <title>Genome analysis of Paenibacillus selenitrireducens ES3-24.</title>
        <authorList>
            <person name="Xu D."/>
            <person name="Yao R."/>
            <person name="Zheng S."/>
        </authorList>
    </citation>
    <scope>NUCLEOTIDE SEQUENCE [LARGE SCALE GENOMIC DNA]</scope>
    <source>
        <strain evidence="4 5">ES3-24</strain>
    </source>
</reference>
<dbReference type="Gene3D" id="2.40.40.10">
    <property type="entry name" value="RlpA-like domain"/>
    <property type="match status" value="1"/>
</dbReference>
<dbReference type="EMBL" id="MSZX01000021">
    <property type="protein sequence ID" value="OPA73201.1"/>
    <property type="molecule type" value="Genomic_DNA"/>
</dbReference>
<dbReference type="CDD" id="cd14667">
    <property type="entry name" value="3D_containing_proteins"/>
    <property type="match status" value="1"/>
</dbReference>
<evidence type="ECO:0000256" key="1">
    <source>
        <dbReference type="ARBA" id="ARBA00022729"/>
    </source>
</evidence>
<dbReference type="STRING" id="1324314.BVG16_30105"/>
<dbReference type="PANTHER" id="PTHR39160">
    <property type="entry name" value="CELL WALL-BINDING PROTEIN YOCH"/>
    <property type="match status" value="1"/>
</dbReference>
<dbReference type="Gene3D" id="2.20.230.10">
    <property type="entry name" value="Resuscitation-promoting factor rpfb"/>
    <property type="match status" value="1"/>
</dbReference>
<name>A0A1T2X051_9BACL</name>
<evidence type="ECO:0000313" key="5">
    <source>
        <dbReference type="Proteomes" id="UP000190188"/>
    </source>
</evidence>
<dbReference type="InterPro" id="IPR059180">
    <property type="entry name" value="3D_YorM"/>
</dbReference>
<dbReference type="SMART" id="SM01208">
    <property type="entry name" value="G5"/>
    <property type="match status" value="1"/>
</dbReference>
<dbReference type="GO" id="GO:0004553">
    <property type="term" value="F:hydrolase activity, hydrolyzing O-glycosyl compounds"/>
    <property type="evidence" value="ECO:0007669"/>
    <property type="project" value="InterPro"/>
</dbReference>
<keyword evidence="5" id="KW-1185">Reference proteome</keyword>
<dbReference type="InterPro" id="IPR010611">
    <property type="entry name" value="3D_dom"/>
</dbReference>
<dbReference type="Proteomes" id="UP000190188">
    <property type="component" value="Unassembled WGS sequence"/>
</dbReference>
<dbReference type="GO" id="GO:0019867">
    <property type="term" value="C:outer membrane"/>
    <property type="evidence" value="ECO:0007669"/>
    <property type="project" value="InterPro"/>
</dbReference>
<dbReference type="PANTHER" id="PTHR39160:SF4">
    <property type="entry name" value="RESUSCITATION-PROMOTING FACTOR RPFB"/>
    <property type="match status" value="1"/>
</dbReference>
<proteinExistence type="predicted"/>
<organism evidence="4 5">
    <name type="scientific">Paenibacillus selenitireducens</name>
    <dbReference type="NCBI Taxonomy" id="1324314"/>
    <lineage>
        <taxon>Bacteria</taxon>
        <taxon>Bacillati</taxon>
        <taxon>Bacillota</taxon>
        <taxon>Bacilli</taxon>
        <taxon>Bacillales</taxon>
        <taxon>Paenibacillaceae</taxon>
        <taxon>Paenibacillus</taxon>
    </lineage>
</organism>
<keyword evidence="2" id="KW-0472">Membrane</keyword>
<evidence type="ECO:0000259" key="3">
    <source>
        <dbReference type="PROSITE" id="PS51109"/>
    </source>
</evidence>
<accession>A0A1T2X051</accession>
<evidence type="ECO:0000313" key="4">
    <source>
        <dbReference type="EMBL" id="OPA73201.1"/>
    </source>
</evidence>
<keyword evidence="2" id="KW-0812">Transmembrane</keyword>
<protein>
    <recommendedName>
        <fullName evidence="3">G5 domain-containing protein</fullName>
    </recommendedName>
</protein>
<dbReference type="GO" id="GO:0009254">
    <property type="term" value="P:peptidoglycan turnover"/>
    <property type="evidence" value="ECO:0007669"/>
    <property type="project" value="InterPro"/>
</dbReference>
<keyword evidence="1" id="KW-0732">Signal</keyword>
<dbReference type="InterPro" id="IPR011098">
    <property type="entry name" value="G5_dom"/>
</dbReference>